<proteinExistence type="predicted"/>
<sequence length="228" mass="27019">MSDITIYQSANIVDSFFNDILNDSLEKNNKYIIFIDWKNAMVTYNDDGYILLRNNNGYVFNSYNNIIKNDNCKGFYIINNSLNDPIELHDYMESFNIDTTFIMDLNKIDPKILDKENNIYNINYNYILTPKSEYIRYHHLVDLFLDDNYININPLMRNKLSIYIITSSICNIIDILLFSTNQYHIIFFQTYEDEKLFIKKYGKSKHSNNAIYCGVIKNISDNIISAWK</sequence>
<name>A0ABM9QKN5_9POXV</name>
<gene>
    <name evidence="1" type="ORF">CHREV_199</name>
</gene>
<protein>
    <submittedName>
        <fullName evidence="1">Uncharacterized protein</fullName>
    </submittedName>
</protein>
<reference evidence="1" key="1">
    <citation type="journal article" date="2013" name="J. Virol.">
        <title>New Insights into the Evolution of Entomopoxvirinae from the Complete Genome Sequences of Four Entomopoxviruses Infecting Adoxophyes honmai, Choristoneura biennis, Choristoneura rosaceana, and Mythimna separata.</title>
        <authorList>
            <person name="Theze J."/>
            <person name="Takatsuka J."/>
            <person name="Li Z."/>
            <person name="Gallais J."/>
            <person name="Doucet D."/>
            <person name="Arif B."/>
            <person name="Nakai M."/>
            <person name="Herniou E.A."/>
        </authorList>
    </citation>
    <scope>NUCLEOTIDE SEQUENCE</scope>
</reference>
<dbReference type="EMBL" id="HF679133">
    <property type="protein sequence ID" value="CCU56101.1"/>
    <property type="molecule type" value="Genomic_DNA"/>
</dbReference>
<organism evidence="1 2">
    <name type="scientific">Choristoneura rosaceana entomopoxvirus 'L'</name>
    <dbReference type="NCBI Taxonomy" id="1293539"/>
    <lineage>
        <taxon>Viruses</taxon>
        <taxon>Varidnaviria</taxon>
        <taxon>Bamfordvirae</taxon>
        <taxon>Nucleocytoviricota</taxon>
        <taxon>Pokkesviricetes</taxon>
        <taxon>Chitovirales</taxon>
        <taxon>Poxviridae</taxon>
        <taxon>Entomopoxvirinae</taxon>
        <taxon>Betaentomopoxvirus</taxon>
        <taxon>Betaentomopoxvirus crosaceana</taxon>
        <taxon>Choristoneura rosaceana entomopoxvirus</taxon>
    </lineage>
</organism>
<keyword evidence="2" id="KW-1185">Reference proteome</keyword>
<dbReference type="RefSeq" id="YP_008004603.1">
    <property type="nucleotide sequence ID" value="NC_021249.1"/>
</dbReference>
<dbReference type="GeneID" id="15613524"/>
<dbReference type="Proteomes" id="UP000792374">
    <property type="component" value="Genome"/>
</dbReference>
<evidence type="ECO:0000313" key="1">
    <source>
        <dbReference type="EMBL" id="CCU56101.1"/>
    </source>
</evidence>
<accession>A0ABM9QKN5</accession>
<evidence type="ECO:0000313" key="2">
    <source>
        <dbReference type="Proteomes" id="UP000792374"/>
    </source>
</evidence>